<feature type="transmembrane region" description="Helical" evidence="7">
    <location>
        <begin position="176"/>
        <end position="198"/>
    </location>
</feature>
<sequence>MLSTESPSAIRWLLSFLIPTLVVIHGYRKKHLNWTGSISAFIVGFILTISNSCFMACMLTFFFTSSRATKYKSHLKRKIESDYEKSSCRNWIQVICNGGVASLFALVFMSYQGVGQEIPINLNDNFYSSWFAIGVMGSIACCNGDTWASELGLALSSDNPRLITTWRKVPKGTNGGVTLIGLILSASGGLVIGLVYYLVLICSVDQNILAINPPQWPIIFYGLIAGLLGSVIDSLLGATLQFSGLNRATETIVEVPGQNIEWISGVPRLNNHSVNILSSLSMALITPLISQFLWP</sequence>
<evidence type="ECO:0000256" key="5">
    <source>
        <dbReference type="ARBA" id="ARBA00022989"/>
    </source>
</evidence>
<comment type="subcellular location">
    <subcellularLocation>
        <location evidence="1">Membrane</location>
        <topology evidence="1">Multi-pass membrane protein</topology>
    </subcellularLocation>
</comment>
<feature type="transmembrane region" description="Helical" evidence="7">
    <location>
        <begin position="91"/>
        <end position="111"/>
    </location>
</feature>
<organism evidence="8 9">
    <name type="scientific">Tetranychus urticae</name>
    <name type="common">Two-spotted spider mite</name>
    <dbReference type="NCBI Taxonomy" id="32264"/>
    <lineage>
        <taxon>Eukaryota</taxon>
        <taxon>Metazoa</taxon>
        <taxon>Ecdysozoa</taxon>
        <taxon>Arthropoda</taxon>
        <taxon>Chelicerata</taxon>
        <taxon>Arachnida</taxon>
        <taxon>Acari</taxon>
        <taxon>Acariformes</taxon>
        <taxon>Trombidiformes</taxon>
        <taxon>Prostigmata</taxon>
        <taxon>Eleutherengona</taxon>
        <taxon>Raphignathae</taxon>
        <taxon>Tetranychoidea</taxon>
        <taxon>Tetranychidae</taxon>
        <taxon>Tetranychus</taxon>
    </lineage>
</organism>
<keyword evidence="9" id="KW-1185">Reference proteome</keyword>
<evidence type="ECO:0000313" key="9">
    <source>
        <dbReference type="Proteomes" id="UP000015104"/>
    </source>
</evidence>
<dbReference type="KEGG" id="tut:107363808"/>
<accession>T1KFD9</accession>
<feature type="transmembrane region" description="Helical" evidence="7">
    <location>
        <begin position="40"/>
        <end position="63"/>
    </location>
</feature>
<keyword evidence="5 7" id="KW-1133">Transmembrane helix</keyword>
<keyword evidence="4 7" id="KW-0812">Transmembrane</keyword>
<dbReference type="eggNOG" id="KOG4491">
    <property type="taxonomic scope" value="Eukaryota"/>
</dbReference>
<protein>
    <recommendedName>
        <fullName evidence="3">Transmembrane protein 19</fullName>
    </recommendedName>
</protein>
<feature type="transmembrane region" description="Helical" evidence="7">
    <location>
        <begin position="131"/>
        <end position="155"/>
    </location>
</feature>
<dbReference type="EnsemblMetazoa" id="tetur10g02770.1">
    <property type="protein sequence ID" value="tetur10g02770.1"/>
    <property type="gene ID" value="tetur10g02770"/>
</dbReference>
<name>T1KFD9_TETUR</name>
<dbReference type="OrthoDB" id="30881at2759"/>
<comment type="similarity">
    <text evidence="2">Belongs to the TMEM19 family.</text>
</comment>
<dbReference type="OMA" id="MSSFACC"/>
<evidence type="ECO:0000256" key="4">
    <source>
        <dbReference type="ARBA" id="ARBA00022692"/>
    </source>
</evidence>
<feature type="transmembrane region" description="Helical" evidence="7">
    <location>
        <begin position="12"/>
        <end position="28"/>
    </location>
</feature>
<evidence type="ECO:0000256" key="6">
    <source>
        <dbReference type="ARBA" id="ARBA00023136"/>
    </source>
</evidence>
<keyword evidence="6 7" id="KW-0472">Membrane</keyword>
<dbReference type="GO" id="GO:0016020">
    <property type="term" value="C:membrane"/>
    <property type="evidence" value="ECO:0007669"/>
    <property type="project" value="UniProtKB-SubCell"/>
</dbReference>
<feature type="transmembrane region" description="Helical" evidence="7">
    <location>
        <begin position="218"/>
        <end position="238"/>
    </location>
</feature>
<dbReference type="Pfam" id="PF01940">
    <property type="entry name" value="DUF92"/>
    <property type="match status" value="1"/>
</dbReference>
<evidence type="ECO:0000256" key="3">
    <source>
        <dbReference type="ARBA" id="ARBA00014258"/>
    </source>
</evidence>
<dbReference type="Proteomes" id="UP000015104">
    <property type="component" value="Unassembled WGS sequence"/>
</dbReference>
<dbReference type="HOGENOM" id="CLU_036918_3_1_1"/>
<evidence type="ECO:0000313" key="8">
    <source>
        <dbReference type="EnsemblMetazoa" id="tetur10g02770.1"/>
    </source>
</evidence>
<dbReference type="InterPro" id="IPR002794">
    <property type="entry name" value="DUF92_TMEM19"/>
</dbReference>
<evidence type="ECO:0000256" key="7">
    <source>
        <dbReference type="SAM" id="Phobius"/>
    </source>
</evidence>
<dbReference type="AlphaFoldDB" id="T1KFD9"/>
<dbReference type="PANTHER" id="PTHR13353">
    <property type="entry name" value="TRANSMEMBRANE PROTEIN 19"/>
    <property type="match status" value="1"/>
</dbReference>
<gene>
    <name evidence="8" type="primary">107363808</name>
</gene>
<dbReference type="PANTHER" id="PTHR13353:SF5">
    <property type="entry name" value="TRANSMEMBRANE PROTEIN 19"/>
    <property type="match status" value="1"/>
</dbReference>
<reference evidence="8" key="2">
    <citation type="submission" date="2015-06" db="UniProtKB">
        <authorList>
            <consortium name="EnsemblMetazoa"/>
        </authorList>
    </citation>
    <scope>IDENTIFICATION</scope>
</reference>
<reference evidence="9" key="1">
    <citation type="submission" date="2011-08" db="EMBL/GenBank/DDBJ databases">
        <authorList>
            <person name="Rombauts S."/>
        </authorList>
    </citation>
    <scope>NUCLEOTIDE SEQUENCE</scope>
    <source>
        <strain evidence="9">London</strain>
    </source>
</reference>
<evidence type="ECO:0000256" key="1">
    <source>
        <dbReference type="ARBA" id="ARBA00004141"/>
    </source>
</evidence>
<proteinExistence type="inferred from homology"/>
<evidence type="ECO:0000256" key="2">
    <source>
        <dbReference type="ARBA" id="ARBA00009012"/>
    </source>
</evidence>
<dbReference type="EMBL" id="CAEY01000036">
    <property type="status" value="NOT_ANNOTATED_CDS"/>
    <property type="molecule type" value="Genomic_DNA"/>
</dbReference>